<dbReference type="SUPFAM" id="SSF48403">
    <property type="entry name" value="Ankyrin repeat"/>
    <property type="match status" value="1"/>
</dbReference>
<keyword evidence="1" id="KW-0677">Repeat</keyword>
<evidence type="ECO:0008006" key="8">
    <source>
        <dbReference type="Google" id="ProtNLM"/>
    </source>
</evidence>
<dbReference type="Proteomes" id="UP000789595">
    <property type="component" value="Unassembled WGS sequence"/>
</dbReference>
<dbReference type="SMART" id="SM00248">
    <property type="entry name" value="ANK"/>
    <property type="match status" value="5"/>
</dbReference>
<evidence type="ECO:0000313" key="5">
    <source>
        <dbReference type="EMBL" id="CAE0687718.1"/>
    </source>
</evidence>
<evidence type="ECO:0000256" key="2">
    <source>
        <dbReference type="ARBA" id="ARBA00023043"/>
    </source>
</evidence>
<organism evidence="5">
    <name type="scientific">Pelagomonas calceolata</name>
    <dbReference type="NCBI Taxonomy" id="35677"/>
    <lineage>
        <taxon>Eukaryota</taxon>
        <taxon>Sar</taxon>
        <taxon>Stramenopiles</taxon>
        <taxon>Ochrophyta</taxon>
        <taxon>Pelagophyceae</taxon>
        <taxon>Pelagomonadales</taxon>
        <taxon>Pelagomonadaceae</taxon>
        <taxon>Pelagomonas</taxon>
    </lineage>
</organism>
<keyword evidence="7" id="KW-1185">Reference proteome</keyword>
<reference evidence="5" key="1">
    <citation type="submission" date="2021-01" db="EMBL/GenBank/DDBJ databases">
        <authorList>
            <person name="Corre E."/>
            <person name="Pelletier E."/>
            <person name="Niang G."/>
            <person name="Scheremetjew M."/>
            <person name="Finn R."/>
            <person name="Kale V."/>
            <person name="Holt S."/>
            <person name="Cochrane G."/>
            <person name="Meng A."/>
            <person name="Brown T."/>
            <person name="Cohen L."/>
        </authorList>
    </citation>
    <scope>NUCLEOTIDE SEQUENCE</scope>
    <source>
        <strain evidence="5">CCMP1756</strain>
    </source>
</reference>
<evidence type="ECO:0000313" key="7">
    <source>
        <dbReference type="Proteomes" id="UP000789595"/>
    </source>
</evidence>
<dbReference type="Pfam" id="PF00023">
    <property type="entry name" value="Ank"/>
    <property type="match status" value="1"/>
</dbReference>
<protein>
    <recommendedName>
        <fullName evidence="8">SOCS box domain-containing protein</fullName>
    </recommendedName>
</protein>
<sequence length="336" mass="35967">MSELQSFFASDSEYSEDEAQTSADLPRRVADAAASGDIDTIRRWLAAGGSPDAVLRWSDGRTYGILDFTCASSRPSNTEIVDLLLAAGVNLEGPRGGTSVEIASKYGAEATVRRLLRAGASVHGGGAQSEGRTSGVTPLHKAVIANNWGFYRDPWSIAQAKRATSLGHQGIVRMLLAHGATVDGRASSSQSTPLHIAARLAGFISLGLVKELLKNCASLDAVDFSGHVPEEVAQSRLARPIYTGNGIPEDPQSLRRPGAVEAFLALLADVRAAGSFKRYANAPRLDVVVLQALCAEGRASPPPVLTRLFPTSTKSPHLPKEIFWRILQFWRTDRDP</sequence>
<feature type="region of interest" description="Disordered" evidence="4">
    <location>
        <begin position="1"/>
        <end position="26"/>
    </location>
</feature>
<keyword evidence="2 3" id="KW-0040">ANK repeat</keyword>
<evidence type="ECO:0000313" key="6">
    <source>
        <dbReference type="EMBL" id="CAH0369241.1"/>
    </source>
</evidence>
<dbReference type="PANTHER" id="PTHR24189:SF50">
    <property type="entry name" value="ANKYRIN REPEAT AND SOCS BOX PROTEIN 2"/>
    <property type="match status" value="1"/>
</dbReference>
<dbReference type="OrthoDB" id="194358at2759"/>
<dbReference type="PROSITE" id="PS50088">
    <property type="entry name" value="ANK_REPEAT"/>
    <property type="match status" value="1"/>
</dbReference>
<dbReference type="Gene3D" id="1.25.40.20">
    <property type="entry name" value="Ankyrin repeat-containing domain"/>
    <property type="match status" value="2"/>
</dbReference>
<accession>A0A7S3ZM67</accession>
<name>A0A7S3ZM67_9STRA</name>
<dbReference type="PANTHER" id="PTHR24189">
    <property type="entry name" value="MYOTROPHIN"/>
    <property type="match status" value="1"/>
</dbReference>
<gene>
    <name evidence="5" type="ORF">PCAL00307_LOCUS3152</name>
    <name evidence="6" type="ORF">PECAL_2P23560</name>
</gene>
<dbReference type="EMBL" id="CAKKNE010000002">
    <property type="protein sequence ID" value="CAH0369241.1"/>
    <property type="molecule type" value="Genomic_DNA"/>
</dbReference>
<feature type="repeat" description="ANK" evidence="3">
    <location>
        <begin position="189"/>
        <end position="224"/>
    </location>
</feature>
<evidence type="ECO:0000256" key="3">
    <source>
        <dbReference type="PROSITE-ProRule" id="PRU00023"/>
    </source>
</evidence>
<proteinExistence type="predicted"/>
<evidence type="ECO:0000256" key="1">
    <source>
        <dbReference type="ARBA" id="ARBA00022737"/>
    </source>
</evidence>
<dbReference type="AlphaFoldDB" id="A0A7S3ZM67"/>
<dbReference type="EMBL" id="HBIW01003831">
    <property type="protein sequence ID" value="CAE0687718.1"/>
    <property type="molecule type" value="Transcribed_RNA"/>
</dbReference>
<reference evidence="6" key="2">
    <citation type="submission" date="2021-11" db="EMBL/GenBank/DDBJ databases">
        <authorList>
            <consortium name="Genoscope - CEA"/>
            <person name="William W."/>
        </authorList>
    </citation>
    <scope>NUCLEOTIDE SEQUENCE</scope>
</reference>
<evidence type="ECO:0000256" key="4">
    <source>
        <dbReference type="SAM" id="MobiDB-lite"/>
    </source>
</evidence>
<dbReference type="InterPro" id="IPR050745">
    <property type="entry name" value="Multifunctional_regulatory"/>
</dbReference>
<dbReference type="InterPro" id="IPR002110">
    <property type="entry name" value="Ankyrin_rpt"/>
</dbReference>
<dbReference type="InterPro" id="IPR036770">
    <property type="entry name" value="Ankyrin_rpt-contain_sf"/>
</dbReference>